<sequence length="137" mass="15057">MRSLLIYSAVLTITIAAPPLMPIATSSGPCVDGVNNVFDLDNVGNESTVIVTKKFDLEKSGDLRLTLTKDSVLIGTVCKDGVSETSMVPSSDCHHKIFPGLDKSFVDMISNPGTYDLQEVKFNDFLNSFFTFLWSWK</sequence>
<reference evidence="4" key="1">
    <citation type="submission" date="2017-02" db="UniProtKB">
        <authorList>
            <consortium name="WormBaseParasite"/>
        </authorList>
    </citation>
    <scope>IDENTIFICATION</scope>
</reference>
<protein>
    <submittedName>
        <fullName evidence="4">Secreted protein</fullName>
    </submittedName>
</protein>
<dbReference type="AlphaFoldDB" id="A0A0R3PN51"/>
<accession>A0A0R3PN51</accession>
<evidence type="ECO:0000313" key="4">
    <source>
        <dbReference type="WBParaSite" id="ACOC_0000643701-mRNA-1"/>
    </source>
</evidence>
<name>A0A0R3PN51_ANGCS</name>
<dbReference type="EMBL" id="UYYA01003946">
    <property type="protein sequence ID" value="VDM58023.1"/>
    <property type="molecule type" value="Genomic_DNA"/>
</dbReference>
<evidence type="ECO:0000256" key="1">
    <source>
        <dbReference type="SAM" id="SignalP"/>
    </source>
</evidence>
<keyword evidence="3" id="KW-1185">Reference proteome</keyword>
<keyword evidence="1" id="KW-0732">Signal</keyword>
<evidence type="ECO:0000313" key="3">
    <source>
        <dbReference type="Proteomes" id="UP000267027"/>
    </source>
</evidence>
<organism evidence="4">
    <name type="scientific">Angiostrongylus costaricensis</name>
    <name type="common">Nematode worm</name>
    <dbReference type="NCBI Taxonomy" id="334426"/>
    <lineage>
        <taxon>Eukaryota</taxon>
        <taxon>Metazoa</taxon>
        <taxon>Ecdysozoa</taxon>
        <taxon>Nematoda</taxon>
        <taxon>Chromadorea</taxon>
        <taxon>Rhabditida</taxon>
        <taxon>Rhabditina</taxon>
        <taxon>Rhabditomorpha</taxon>
        <taxon>Strongyloidea</taxon>
        <taxon>Metastrongylidae</taxon>
        <taxon>Angiostrongylus</taxon>
    </lineage>
</organism>
<dbReference type="WBParaSite" id="ACOC_0000643701-mRNA-1">
    <property type="protein sequence ID" value="ACOC_0000643701-mRNA-1"/>
    <property type="gene ID" value="ACOC_0000643701"/>
</dbReference>
<dbReference type="OrthoDB" id="5836370at2759"/>
<reference evidence="2 3" key="2">
    <citation type="submission" date="2018-11" db="EMBL/GenBank/DDBJ databases">
        <authorList>
            <consortium name="Pathogen Informatics"/>
        </authorList>
    </citation>
    <scope>NUCLEOTIDE SEQUENCE [LARGE SCALE GENOMIC DNA]</scope>
    <source>
        <strain evidence="2 3">Costa Rica</strain>
    </source>
</reference>
<feature type="signal peptide" evidence="1">
    <location>
        <begin position="1"/>
        <end position="16"/>
    </location>
</feature>
<proteinExistence type="predicted"/>
<evidence type="ECO:0000313" key="2">
    <source>
        <dbReference type="EMBL" id="VDM58023.1"/>
    </source>
</evidence>
<feature type="chain" id="PRO_5043130200" evidence="1">
    <location>
        <begin position="17"/>
        <end position="137"/>
    </location>
</feature>
<dbReference type="Proteomes" id="UP000267027">
    <property type="component" value="Unassembled WGS sequence"/>
</dbReference>
<gene>
    <name evidence="2" type="ORF">ACOC_LOCUS6438</name>
</gene>